<dbReference type="PRINTS" id="PR00039">
    <property type="entry name" value="HTHLYSR"/>
</dbReference>
<evidence type="ECO:0000256" key="4">
    <source>
        <dbReference type="ARBA" id="ARBA00023163"/>
    </source>
</evidence>
<protein>
    <submittedName>
        <fullName evidence="6">DNA-binding transcriptional regulator, LysR family</fullName>
    </submittedName>
</protein>
<dbReference type="GO" id="GO:0043565">
    <property type="term" value="F:sequence-specific DNA binding"/>
    <property type="evidence" value="ECO:0007669"/>
    <property type="project" value="TreeGrafter"/>
</dbReference>
<evidence type="ECO:0000313" key="6">
    <source>
        <dbReference type="EMBL" id="SDJ70746.1"/>
    </source>
</evidence>
<dbReference type="SUPFAM" id="SSF53850">
    <property type="entry name" value="Periplasmic binding protein-like II"/>
    <property type="match status" value="1"/>
</dbReference>
<dbReference type="Gene3D" id="1.10.10.10">
    <property type="entry name" value="Winged helix-like DNA-binding domain superfamily/Winged helix DNA-binding domain"/>
    <property type="match status" value="1"/>
</dbReference>
<gene>
    <name evidence="6" type="ORF">SAMN04488540_11224</name>
</gene>
<organism evidence="6 7">
    <name type="scientific">Ferrimonas sediminum</name>
    <dbReference type="NCBI Taxonomy" id="718193"/>
    <lineage>
        <taxon>Bacteria</taxon>
        <taxon>Pseudomonadati</taxon>
        <taxon>Pseudomonadota</taxon>
        <taxon>Gammaproteobacteria</taxon>
        <taxon>Alteromonadales</taxon>
        <taxon>Ferrimonadaceae</taxon>
        <taxon>Ferrimonas</taxon>
    </lineage>
</organism>
<dbReference type="InterPro" id="IPR058163">
    <property type="entry name" value="LysR-type_TF_proteobact-type"/>
</dbReference>
<dbReference type="PANTHER" id="PTHR30537">
    <property type="entry name" value="HTH-TYPE TRANSCRIPTIONAL REGULATOR"/>
    <property type="match status" value="1"/>
</dbReference>
<dbReference type="InterPro" id="IPR036390">
    <property type="entry name" value="WH_DNA-bd_sf"/>
</dbReference>
<dbReference type="Proteomes" id="UP000199527">
    <property type="component" value="Unassembled WGS sequence"/>
</dbReference>
<dbReference type="FunFam" id="1.10.10.10:FF:000001">
    <property type="entry name" value="LysR family transcriptional regulator"/>
    <property type="match status" value="1"/>
</dbReference>
<evidence type="ECO:0000313" key="7">
    <source>
        <dbReference type="Proteomes" id="UP000199527"/>
    </source>
</evidence>
<evidence type="ECO:0000256" key="2">
    <source>
        <dbReference type="ARBA" id="ARBA00023015"/>
    </source>
</evidence>
<keyword evidence="3 6" id="KW-0238">DNA-binding</keyword>
<dbReference type="GO" id="GO:0003700">
    <property type="term" value="F:DNA-binding transcription factor activity"/>
    <property type="evidence" value="ECO:0007669"/>
    <property type="project" value="InterPro"/>
</dbReference>
<dbReference type="InterPro" id="IPR000847">
    <property type="entry name" value="LysR_HTH_N"/>
</dbReference>
<dbReference type="InterPro" id="IPR005119">
    <property type="entry name" value="LysR_subst-bd"/>
</dbReference>
<comment type="similarity">
    <text evidence="1">Belongs to the LysR transcriptional regulatory family.</text>
</comment>
<dbReference type="EMBL" id="FNEM01000012">
    <property type="protein sequence ID" value="SDJ70746.1"/>
    <property type="molecule type" value="Genomic_DNA"/>
</dbReference>
<sequence length="315" mass="36052">MARRPPQQQCSDETLASQLRLDELTLFNLVAKYGSFSTAAKQLGISQPTASRRIRRLEESLNLRLFERTTHTVTLTELGAQFLSHSQRLSTDFENTLSFVRQTQEEPAGALSVGMPQWVLQVLGTEFFNHFLSVYPRIQLDFHNLSPGRLLIDGIESAEMDLMIHAFLPADRKVIARPVKQFNIDFYASKEYLAASAPISHPMQLPQHRCLFVRNQFWQRGEWQWSDEGQPRSMIINPIASFETFSPALDWARQGAGVVWCPEELVDRKDSDGRLVRLFDGRHATRMTLNGIYPSRRLLSPKVSAFLDALTDFFH</sequence>
<dbReference type="GO" id="GO:0006351">
    <property type="term" value="P:DNA-templated transcription"/>
    <property type="evidence" value="ECO:0007669"/>
    <property type="project" value="TreeGrafter"/>
</dbReference>
<evidence type="ECO:0000259" key="5">
    <source>
        <dbReference type="PROSITE" id="PS50931"/>
    </source>
</evidence>
<dbReference type="PANTHER" id="PTHR30537:SF21">
    <property type="entry name" value="HTH-TYPE TRANSCRIPTIONAL REGULATOR SINR-RELATED"/>
    <property type="match status" value="1"/>
</dbReference>
<accession>A0A1G8VXT0</accession>
<keyword evidence="7" id="KW-1185">Reference proteome</keyword>
<evidence type="ECO:0000256" key="1">
    <source>
        <dbReference type="ARBA" id="ARBA00009437"/>
    </source>
</evidence>
<dbReference type="Gene3D" id="3.40.190.290">
    <property type="match status" value="1"/>
</dbReference>
<feature type="domain" description="HTH lysR-type" evidence="5">
    <location>
        <begin position="19"/>
        <end position="76"/>
    </location>
</feature>
<dbReference type="OrthoDB" id="6428912at2"/>
<dbReference type="Pfam" id="PF03466">
    <property type="entry name" value="LysR_substrate"/>
    <property type="match status" value="1"/>
</dbReference>
<keyword evidence="4" id="KW-0804">Transcription</keyword>
<dbReference type="InterPro" id="IPR036388">
    <property type="entry name" value="WH-like_DNA-bd_sf"/>
</dbReference>
<name>A0A1G8VXT0_9GAMM</name>
<dbReference type="Pfam" id="PF00126">
    <property type="entry name" value="HTH_1"/>
    <property type="match status" value="1"/>
</dbReference>
<reference evidence="7" key="1">
    <citation type="submission" date="2016-10" db="EMBL/GenBank/DDBJ databases">
        <authorList>
            <person name="Varghese N."/>
            <person name="Submissions S."/>
        </authorList>
    </citation>
    <scope>NUCLEOTIDE SEQUENCE [LARGE SCALE GENOMIC DNA]</scope>
    <source>
        <strain evidence="7">DSM 23317</strain>
    </source>
</reference>
<proteinExistence type="inferred from homology"/>
<dbReference type="SUPFAM" id="SSF46785">
    <property type="entry name" value="Winged helix' DNA-binding domain"/>
    <property type="match status" value="1"/>
</dbReference>
<dbReference type="AlphaFoldDB" id="A0A1G8VXT0"/>
<evidence type="ECO:0000256" key="3">
    <source>
        <dbReference type="ARBA" id="ARBA00023125"/>
    </source>
</evidence>
<dbReference type="RefSeq" id="WP_090366195.1">
    <property type="nucleotide sequence ID" value="NZ_FNEM01000012.1"/>
</dbReference>
<keyword evidence="2" id="KW-0805">Transcription regulation</keyword>
<dbReference type="PROSITE" id="PS50931">
    <property type="entry name" value="HTH_LYSR"/>
    <property type="match status" value="1"/>
</dbReference>